<evidence type="ECO:0000313" key="7">
    <source>
        <dbReference type="Proteomes" id="UP000830167"/>
    </source>
</evidence>
<sequence>MKKMVVAVASSVLMLSLVGCGANGTATNQGSQSSNGNTAVKTSAGKTYKIAVVPKAVGFDYWETVHAGAVAAAKDLGNVNVIWKGMSAETDVSGQVSLLENFINEHVDAIVLAASDTKALIPVIKKAEKDGIKVITIDSGTSPQVSDSFVATNNVNAAKEAADAMDKLLSGKGDVALLPFIAGASTSNEREQGFKEELAKYPGLKLVATEYSQSDYNKALSVTEDILTAHPHLAGIFAANEPGALGAAQAIKQQGLQGKVKIVGFDASPKEIQALQDGTIQALIVQNPYKIGYDGVKDAVLDLEGKHIDKQVDTGATVVTKDNMNKPEIQKLLYPRGKK</sequence>
<dbReference type="CDD" id="cd20008">
    <property type="entry name" value="PBP1_ABC_sugar_binding-like"/>
    <property type="match status" value="1"/>
</dbReference>
<gene>
    <name evidence="6" type="ORF">LSG31_10575</name>
</gene>
<dbReference type="PANTHER" id="PTHR46847:SF1">
    <property type="entry name" value="D-ALLOSE-BINDING PERIPLASMIC PROTEIN-RELATED"/>
    <property type="match status" value="1"/>
</dbReference>
<evidence type="ECO:0000259" key="5">
    <source>
        <dbReference type="Pfam" id="PF13407"/>
    </source>
</evidence>
<accession>A0ABY4CSD7</accession>
<evidence type="ECO:0000256" key="1">
    <source>
        <dbReference type="ARBA" id="ARBA00004196"/>
    </source>
</evidence>
<comment type="subcellular location">
    <subcellularLocation>
        <location evidence="1">Cell envelope</location>
    </subcellularLocation>
</comment>
<dbReference type="PANTHER" id="PTHR46847">
    <property type="entry name" value="D-ALLOSE-BINDING PERIPLASMIC PROTEIN-RELATED"/>
    <property type="match status" value="1"/>
</dbReference>
<dbReference type="Gene3D" id="3.40.50.2300">
    <property type="match status" value="2"/>
</dbReference>
<protein>
    <submittedName>
        <fullName evidence="6">ABC transporter substrate-binding protein</fullName>
    </submittedName>
</protein>
<keyword evidence="3 4" id="KW-0732">Signal</keyword>
<evidence type="ECO:0000313" key="6">
    <source>
        <dbReference type="EMBL" id="UOF92551.1"/>
    </source>
</evidence>
<evidence type="ECO:0000256" key="3">
    <source>
        <dbReference type="ARBA" id="ARBA00022729"/>
    </source>
</evidence>
<feature type="signal peptide" evidence="4">
    <location>
        <begin position="1"/>
        <end position="21"/>
    </location>
</feature>
<comment type="similarity">
    <text evidence="2">Belongs to the bacterial solute-binding protein 2 family.</text>
</comment>
<name>A0ABY4CSD7_9BACL</name>
<dbReference type="PROSITE" id="PS51257">
    <property type="entry name" value="PROKAR_LIPOPROTEIN"/>
    <property type="match status" value="1"/>
</dbReference>
<dbReference type="InterPro" id="IPR025997">
    <property type="entry name" value="SBP_2_dom"/>
</dbReference>
<dbReference type="Pfam" id="PF13407">
    <property type="entry name" value="Peripla_BP_4"/>
    <property type="match status" value="1"/>
</dbReference>
<proteinExistence type="inferred from homology"/>
<feature type="chain" id="PRO_5045582462" evidence="4">
    <location>
        <begin position="22"/>
        <end position="339"/>
    </location>
</feature>
<feature type="domain" description="Periplasmic binding protein" evidence="5">
    <location>
        <begin position="50"/>
        <end position="306"/>
    </location>
</feature>
<evidence type="ECO:0000256" key="4">
    <source>
        <dbReference type="SAM" id="SignalP"/>
    </source>
</evidence>
<evidence type="ECO:0000256" key="2">
    <source>
        <dbReference type="ARBA" id="ARBA00007639"/>
    </source>
</evidence>
<organism evidence="6 7">
    <name type="scientific">Fodinisporobacter ferrooxydans</name>
    <dbReference type="NCBI Taxonomy" id="2901836"/>
    <lineage>
        <taxon>Bacteria</taxon>
        <taxon>Bacillati</taxon>
        <taxon>Bacillota</taxon>
        <taxon>Bacilli</taxon>
        <taxon>Bacillales</taxon>
        <taxon>Alicyclobacillaceae</taxon>
        <taxon>Fodinisporobacter</taxon>
    </lineage>
</organism>
<keyword evidence="7" id="KW-1185">Reference proteome</keyword>
<dbReference type="SUPFAM" id="SSF53822">
    <property type="entry name" value="Periplasmic binding protein-like I"/>
    <property type="match status" value="1"/>
</dbReference>
<dbReference type="InterPro" id="IPR028082">
    <property type="entry name" value="Peripla_BP_I"/>
</dbReference>
<reference evidence="6" key="1">
    <citation type="submission" date="2021-12" db="EMBL/GenBank/DDBJ databases">
        <title>Alicyclobacillaceae gen. nov., sp. nov., isolated from chalcocite enrichment system.</title>
        <authorList>
            <person name="Jiang Z."/>
        </authorList>
    </citation>
    <scope>NUCLEOTIDE SEQUENCE</scope>
    <source>
        <strain evidence="6">MYW30-H2</strain>
    </source>
</reference>
<dbReference type="EMBL" id="CP089291">
    <property type="protein sequence ID" value="UOF92551.1"/>
    <property type="molecule type" value="Genomic_DNA"/>
</dbReference>
<dbReference type="RefSeq" id="WP_347439222.1">
    <property type="nucleotide sequence ID" value="NZ_CP089291.1"/>
</dbReference>
<dbReference type="Proteomes" id="UP000830167">
    <property type="component" value="Chromosome"/>
</dbReference>